<accession>A0A1Y1VHS9</accession>
<keyword evidence="2" id="KW-1185">Reference proteome</keyword>
<reference evidence="1 2" key="1">
    <citation type="submission" date="2016-08" db="EMBL/GenBank/DDBJ databases">
        <title>Genomes of anaerobic fungi encode conserved fungal cellulosomes for biomass hydrolysis.</title>
        <authorList>
            <consortium name="DOE Joint Genome Institute"/>
            <person name="Haitjema C.H."/>
            <person name="Gilmore S.P."/>
            <person name="Henske J.K."/>
            <person name="Solomon K.V."/>
            <person name="De Groot R."/>
            <person name="Kuo A."/>
            <person name="Mondo S.J."/>
            <person name="Salamov A.A."/>
            <person name="Labutti K."/>
            <person name="Zhao Z."/>
            <person name="Chiniquy J."/>
            <person name="Barry K."/>
            <person name="Brewer H.M."/>
            <person name="Purvine S.O."/>
            <person name="Wright A.T."/>
            <person name="Boxma B."/>
            <person name="Van Alen T."/>
            <person name="Hackstein J.H."/>
            <person name="Baker S.E."/>
            <person name="Grigoriev I.V."/>
            <person name="O'Malley M.A."/>
        </authorList>
    </citation>
    <scope>NUCLEOTIDE SEQUENCE [LARGE SCALE GENOMIC DNA]</scope>
    <source>
        <strain evidence="2">finn</strain>
    </source>
</reference>
<dbReference type="EMBL" id="MCFH01000007">
    <property type="protein sequence ID" value="ORX56589.1"/>
    <property type="molecule type" value="Genomic_DNA"/>
</dbReference>
<proteinExistence type="predicted"/>
<dbReference type="Proteomes" id="UP000193719">
    <property type="component" value="Unassembled WGS sequence"/>
</dbReference>
<organism evidence="1 2">
    <name type="scientific">Piromyces finnis</name>
    <dbReference type="NCBI Taxonomy" id="1754191"/>
    <lineage>
        <taxon>Eukaryota</taxon>
        <taxon>Fungi</taxon>
        <taxon>Fungi incertae sedis</taxon>
        <taxon>Chytridiomycota</taxon>
        <taxon>Chytridiomycota incertae sedis</taxon>
        <taxon>Neocallimastigomycetes</taxon>
        <taxon>Neocallimastigales</taxon>
        <taxon>Neocallimastigaceae</taxon>
        <taxon>Piromyces</taxon>
    </lineage>
</organism>
<evidence type="ECO:0000313" key="2">
    <source>
        <dbReference type="Proteomes" id="UP000193719"/>
    </source>
</evidence>
<reference evidence="1 2" key="2">
    <citation type="submission" date="2016-08" db="EMBL/GenBank/DDBJ databases">
        <title>Pervasive Adenine N6-methylation of Active Genes in Fungi.</title>
        <authorList>
            <consortium name="DOE Joint Genome Institute"/>
            <person name="Mondo S.J."/>
            <person name="Dannebaum R.O."/>
            <person name="Kuo R.C."/>
            <person name="Labutti K."/>
            <person name="Haridas S."/>
            <person name="Kuo A."/>
            <person name="Salamov A."/>
            <person name="Ahrendt S.R."/>
            <person name="Lipzen A."/>
            <person name="Sullivan W."/>
            <person name="Andreopoulos W.B."/>
            <person name="Clum A."/>
            <person name="Lindquist E."/>
            <person name="Daum C."/>
            <person name="Ramamoorthy G.K."/>
            <person name="Gryganskyi A."/>
            <person name="Culley D."/>
            <person name="Magnuson J.K."/>
            <person name="James T.Y."/>
            <person name="O'Malley M.A."/>
            <person name="Stajich J.E."/>
            <person name="Spatafora J.W."/>
            <person name="Visel A."/>
            <person name="Grigoriev I.V."/>
        </authorList>
    </citation>
    <scope>NUCLEOTIDE SEQUENCE [LARGE SCALE GENOMIC DNA]</scope>
    <source>
        <strain evidence="2">finn</strain>
    </source>
</reference>
<protein>
    <submittedName>
        <fullName evidence="1">Uncharacterized protein</fullName>
    </submittedName>
</protein>
<sequence>MNSNNNTNNNTSTLYFRNDIDNNFSANILYENYISNMFICISFVFDEILLNKDIFHYINIKEHYKYYSKEIFFLHGLLDLNKYKIKNGFNTFDYFYENESIYQSEDFKDTVNLKVVFELITCNFIDILQYRLLISHNYNLLESLLKSYYLFILSYGAGCNRLLLIHNIFIPTLNLLITKEHVEEYNFYISLLQKYNLYKFIKLYTPKKH</sequence>
<name>A0A1Y1VHS9_9FUNG</name>
<gene>
    <name evidence="1" type="ORF">BCR36DRAFT_367558</name>
</gene>
<dbReference type="AlphaFoldDB" id="A0A1Y1VHS9"/>
<evidence type="ECO:0000313" key="1">
    <source>
        <dbReference type="EMBL" id="ORX56589.1"/>
    </source>
</evidence>
<comment type="caution">
    <text evidence="1">The sequence shown here is derived from an EMBL/GenBank/DDBJ whole genome shotgun (WGS) entry which is preliminary data.</text>
</comment>